<sequence>MNLGAITTNHKANDKNSNGNILAPHQRGINGKQYCNTLEGIERSELFSLDSEVTSNVRNWLQSQPNSFYERGIHRLVQPWDKCLCNVGD</sequence>
<protein>
    <submittedName>
        <fullName evidence="2">Uncharacterized protein</fullName>
    </submittedName>
</protein>
<proteinExistence type="predicted"/>
<evidence type="ECO:0000313" key="3">
    <source>
        <dbReference type="Proteomes" id="UP001054945"/>
    </source>
</evidence>
<name>A0AAV4WQW2_CAEEX</name>
<comment type="caution">
    <text evidence="2">The sequence shown here is derived from an EMBL/GenBank/DDBJ whole genome shotgun (WGS) entry which is preliminary data.</text>
</comment>
<feature type="region of interest" description="Disordered" evidence="1">
    <location>
        <begin position="1"/>
        <end position="23"/>
    </location>
</feature>
<dbReference type="EMBL" id="BPLR01016643">
    <property type="protein sequence ID" value="GIY85311.1"/>
    <property type="molecule type" value="Genomic_DNA"/>
</dbReference>
<keyword evidence="3" id="KW-1185">Reference proteome</keyword>
<accession>A0AAV4WQW2</accession>
<evidence type="ECO:0000313" key="2">
    <source>
        <dbReference type="EMBL" id="GIY85311.1"/>
    </source>
</evidence>
<dbReference type="AlphaFoldDB" id="A0AAV4WQW2"/>
<dbReference type="Proteomes" id="UP001054945">
    <property type="component" value="Unassembled WGS sequence"/>
</dbReference>
<evidence type="ECO:0000256" key="1">
    <source>
        <dbReference type="SAM" id="MobiDB-lite"/>
    </source>
</evidence>
<organism evidence="2 3">
    <name type="scientific">Caerostris extrusa</name>
    <name type="common">Bark spider</name>
    <name type="synonym">Caerostris bankana</name>
    <dbReference type="NCBI Taxonomy" id="172846"/>
    <lineage>
        <taxon>Eukaryota</taxon>
        <taxon>Metazoa</taxon>
        <taxon>Ecdysozoa</taxon>
        <taxon>Arthropoda</taxon>
        <taxon>Chelicerata</taxon>
        <taxon>Arachnida</taxon>
        <taxon>Araneae</taxon>
        <taxon>Araneomorphae</taxon>
        <taxon>Entelegynae</taxon>
        <taxon>Araneoidea</taxon>
        <taxon>Araneidae</taxon>
        <taxon>Caerostris</taxon>
    </lineage>
</organism>
<gene>
    <name evidence="2" type="ORF">CEXT_292731</name>
</gene>
<reference evidence="2 3" key="1">
    <citation type="submission" date="2021-06" db="EMBL/GenBank/DDBJ databases">
        <title>Caerostris extrusa draft genome.</title>
        <authorList>
            <person name="Kono N."/>
            <person name="Arakawa K."/>
        </authorList>
    </citation>
    <scope>NUCLEOTIDE SEQUENCE [LARGE SCALE GENOMIC DNA]</scope>
</reference>
<feature type="compositionally biased region" description="Polar residues" evidence="1">
    <location>
        <begin position="1"/>
        <end position="20"/>
    </location>
</feature>